<sequence>MKKLLNVSLFVAVVILGVALLVSGLLDGTAFVAFIVSGCLGASVYALLPSITEFSIGGNSVKFQEKLHEAEMITDELKKLKSIAVKTTLKSLKIQQKANILVYQNLLEFRDIYQLLSDTKEFETDYQVLVMETALSLRENVFDFVDLEIESYKSQWSNWRDKYVREYIRANINQDSLSSRVRMSIRFANQYLYLSHFIDGLSAGGTPMLKIISVEDGWHMIMKGTTWKGR</sequence>
<organism evidence="2 3">
    <name type="scientific">Mangrovibacter phragmitis</name>
    <dbReference type="NCBI Taxonomy" id="1691903"/>
    <lineage>
        <taxon>Bacteria</taxon>
        <taxon>Pseudomonadati</taxon>
        <taxon>Pseudomonadota</taxon>
        <taxon>Gammaproteobacteria</taxon>
        <taxon>Enterobacterales</taxon>
        <taxon>Enterobacteriaceae</taxon>
        <taxon>Mangrovibacter</taxon>
    </lineage>
</organism>
<comment type="caution">
    <text evidence="2">The sequence shown here is derived from an EMBL/GenBank/DDBJ whole genome shotgun (WGS) entry which is preliminary data.</text>
</comment>
<dbReference type="OrthoDB" id="5648044at2"/>
<dbReference type="AlphaFoldDB" id="A0A1B7L2B9"/>
<keyword evidence="1" id="KW-1133">Transmembrane helix</keyword>
<protein>
    <submittedName>
        <fullName evidence="2">Uncharacterized protein</fullName>
    </submittedName>
</protein>
<evidence type="ECO:0000256" key="1">
    <source>
        <dbReference type="SAM" id="Phobius"/>
    </source>
</evidence>
<dbReference type="RefSeq" id="WP_032715518.1">
    <property type="nucleotide sequence ID" value="NZ_LYRP01000022.1"/>
</dbReference>
<keyword evidence="1" id="KW-0812">Transmembrane</keyword>
<dbReference type="EMBL" id="LYRP01000022">
    <property type="protein sequence ID" value="OAT76447.1"/>
    <property type="molecule type" value="Genomic_DNA"/>
</dbReference>
<dbReference type="Proteomes" id="UP000078225">
    <property type="component" value="Unassembled WGS sequence"/>
</dbReference>
<feature type="transmembrane region" description="Helical" evidence="1">
    <location>
        <begin position="31"/>
        <end position="48"/>
    </location>
</feature>
<feature type="transmembrane region" description="Helical" evidence="1">
    <location>
        <begin position="7"/>
        <end position="25"/>
    </location>
</feature>
<evidence type="ECO:0000313" key="2">
    <source>
        <dbReference type="EMBL" id="OAT76447.1"/>
    </source>
</evidence>
<keyword evidence="1" id="KW-0472">Membrane</keyword>
<proteinExistence type="predicted"/>
<name>A0A1B7L2B9_9ENTR</name>
<keyword evidence="3" id="KW-1185">Reference proteome</keyword>
<gene>
    <name evidence="2" type="ORF">A9B99_09030</name>
</gene>
<evidence type="ECO:0000313" key="3">
    <source>
        <dbReference type="Proteomes" id="UP000078225"/>
    </source>
</evidence>
<reference evidence="3" key="1">
    <citation type="submission" date="2016-05" db="EMBL/GenBank/DDBJ databases">
        <authorList>
            <person name="Behera P."/>
            <person name="Vaishampayan P."/>
            <person name="Singh N."/>
            <person name="Raina V."/>
            <person name="Suar M."/>
            <person name="Pattnaik A."/>
            <person name="Rastogi G."/>
        </authorList>
    </citation>
    <scope>NUCLEOTIDE SEQUENCE [LARGE SCALE GENOMIC DNA]</scope>
    <source>
        <strain evidence="3">MP23</strain>
    </source>
</reference>
<accession>A0A1B7L2B9</accession>